<name>A0ABR3A9A0_9AGAR</name>
<keyword evidence="4" id="KW-1185">Reference proteome</keyword>
<organism evidence="3 4">
    <name type="scientific">Marasmius tenuissimus</name>
    <dbReference type="NCBI Taxonomy" id="585030"/>
    <lineage>
        <taxon>Eukaryota</taxon>
        <taxon>Fungi</taxon>
        <taxon>Dikarya</taxon>
        <taxon>Basidiomycota</taxon>
        <taxon>Agaricomycotina</taxon>
        <taxon>Agaricomycetes</taxon>
        <taxon>Agaricomycetidae</taxon>
        <taxon>Agaricales</taxon>
        <taxon>Marasmiineae</taxon>
        <taxon>Marasmiaceae</taxon>
        <taxon>Marasmius</taxon>
    </lineage>
</organism>
<feature type="compositionally biased region" description="Acidic residues" evidence="1">
    <location>
        <begin position="72"/>
        <end position="93"/>
    </location>
</feature>
<feature type="compositionally biased region" description="Acidic residues" evidence="1">
    <location>
        <begin position="40"/>
        <end position="52"/>
    </location>
</feature>
<evidence type="ECO:0000256" key="1">
    <source>
        <dbReference type="SAM" id="MobiDB-lite"/>
    </source>
</evidence>
<feature type="region of interest" description="Disordered" evidence="1">
    <location>
        <begin position="625"/>
        <end position="664"/>
    </location>
</feature>
<gene>
    <name evidence="3" type="ORF">AAF712_003222</name>
</gene>
<feature type="compositionally biased region" description="Acidic residues" evidence="1">
    <location>
        <begin position="10"/>
        <end position="19"/>
    </location>
</feature>
<evidence type="ECO:0000259" key="2">
    <source>
        <dbReference type="Pfam" id="PF12110"/>
    </source>
</evidence>
<evidence type="ECO:0000313" key="3">
    <source>
        <dbReference type="EMBL" id="KAL0069564.1"/>
    </source>
</evidence>
<dbReference type="Pfam" id="PF12110">
    <property type="entry name" value="Nup96"/>
    <property type="match status" value="1"/>
</dbReference>
<feature type="compositionally biased region" description="Basic and acidic residues" evidence="1">
    <location>
        <begin position="164"/>
        <end position="186"/>
    </location>
</feature>
<feature type="region of interest" description="Disordered" evidence="1">
    <location>
        <begin position="135"/>
        <end position="197"/>
    </location>
</feature>
<dbReference type="EMBL" id="JBBXMP010000011">
    <property type="protein sequence ID" value="KAL0069564.1"/>
    <property type="molecule type" value="Genomic_DNA"/>
</dbReference>
<feature type="region of interest" description="Disordered" evidence="1">
    <location>
        <begin position="537"/>
        <end position="564"/>
    </location>
</feature>
<feature type="region of interest" description="Disordered" evidence="1">
    <location>
        <begin position="1"/>
        <end position="115"/>
    </location>
</feature>
<comment type="caution">
    <text evidence="3">The sequence shown here is derived from an EMBL/GenBank/DDBJ whole genome shotgun (WGS) entry which is preliminary data.</text>
</comment>
<feature type="compositionally biased region" description="Basic and acidic residues" evidence="1">
    <location>
        <begin position="20"/>
        <end position="35"/>
    </location>
</feature>
<reference evidence="3 4" key="1">
    <citation type="submission" date="2024-05" db="EMBL/GenBank/DDBJ databases">
        <title>A draft genome resource for the thread blight pathogen Marasmius tenuissimus strain MS-2.</title>
        <authorList>
            <person name="Yulfo-Soto G.E."/>
            <person name="Baruah I.K."/>
            <person name="Amoako-Attah I."/>
            <person name="Bukari Y."/>
            <person name="Meinhardt L.W."/>
            <person name="Bailey B.A."/>
            <person name="Cohen S.P."/>
        </authorList>
    </citation>
    <scope>NUCLEOTIDE SEQUENCE [LARGE SCALE GENOMIC DNA]</scope>
    <source>
        <strain evidence="3 4">MS-2</strain>
    </source>
</reference>
<evidence type="ECO:0000313" key="4">
    <source>
        <dbReference type="Proteomes" id="UP001437256"/>
    </source>
</evidence>
<dbReference type="Proteomes" id="UP001437256">
    <property type="component" value="Unassembled WGS sequence"/>
</dbReference>
<feature type="domain" description="Nuclear pore complex protein NUP96 C-terminal" evidence="2">
    <location>
        <begin position="402"/>
        <end position="743"/>
    </location>
</feature>
<dbReference type="Gene3D" id="1.25.40.690">
    <property type="match status" value="1"/>
</dbReference>
<sequence length="943" mass="103757">MVKFSAYVSDSDDDEQIEDEIPKTNDLAHEQRDIVPPEELSAEEEEEEEEESSSSSDMHEDELRMGGRGDSSYDEGDGDELDDEDDEDEEEQDLSLARRDPTLTARARNAGVDPQRMHVMQTSLFRQPEEAAALKALSKAAPQSKNLRIPMATKRQQLSRKHSRDSEGDTLRIDSRERASFNHDDNAPPLQRPSRKYTRVAIDSSSSIAADAEDGLVDGGLAFGRSFRVGWGPGGHLVHLGALCNPWSPIPNTTSNTSILSFTKIPLLSAPKPDLNSPPAQLSTKLLQHHLSHSPITSDDSGVPFACPSTEALHFSSFASLFPLTDHSFEATMFRLGEALFDHVDLGIRQDVVEPTIRNRISLVARKARVSRWLEDTVLPVVEAELRAPSTSSSRNALALSQTFTLLTANQISRACDVAADAGYIKLATLIAQAGGDIEFKEDLKEQLAIWKEEKADSLIEEGPARRPTRTEEEDVIPGVDVLKGLDWKRVFGAFLWFSETEDATLRDVFESYNAMAFPREPGSKEVARPVPWYMEKPSTSESQSQSQRWRALPMPPSSSTTTSIPNVDAHFSLIQLHSNPSLSLSQSTLLRPRSFGPSPLDFALPWHLYIILSRVLRARDFGDRGESGTKNNNNNADDDDDGGEGGVGGSEPDSEGPEALVEGHSPSADLLASSYAHQLEQMGMIQEATFVLLHLEGSVGRQKAIRDLLTRSADKLDEWMVRGLVGSLKIPMNWVHEAKAIHAMSEAAFYDAFELYLQAGINNQAHDIAVLEIASDCVIRRDLDMLKDIFERFTGPGGEVKGVEAWSLRGKLFLDYVTILTRLPALLDELSGNNAVPDAVQLSEVERLVQGIPKMIGLLPDVLCRSPKVDGGRHAFALGEMTGALVRVRDRAQGVLDGVKGLTTQPPSLHSMQLNLMDDATKLHHLRATSSARFMKSISCIS</sequence>
<accession>A0ABR3A9A0</accession>
<feature type="compositionally biased region" description="Polar residues" evidence="1">
    <location>
        <begin position="538"/>
        <end position="549"/>
    </location>
</feature>
<dbReference type="InterPro" id="IPR021967">
    <property type="entry name" value="Nup98_C"/>
</dbReference>
<protein>
    <recommendedName>
        <fullName evidence="2">Nuclear pore complex protein NUP96 C-terminal domain-containing protein</fullName>
    </recommendedName>
</protein>
<feature type="compositionally biased region" description="Basic and acidic residues" evidence="1">
    <location>
        <begin position="57"/>
        <end position="67"/>
    </location>
</feature>
<proteinExistence type="predicted"/>
<feature type="compositionally biased region" description="Low complexity" evidence="1">
    <location>
        <begin position="135"/>
        <end position="144"/>
    </location>
</feature>